<organism evidence="2 3">
    <name type="scientific">Tetragenococcus osmophilus</name>
    <dbReference type="NCBI Taxonomy" id="526944"/>
    <lineage>
        <taxon>Bacteria</taxon>
        <taxon>Bacillati</taxon>
        <taxon>Bacillota</taxon>
        <taxon>Bacilli</taxon>
        <taxon>Lactobacillales</taxon>
        <taxon>Enterococcaceae</taxon>
        <taxon>Tetragenococcus</taxon>
    </lineage>
</organism>
<comment type="caution">
    <text evidence="2">The sequence shown here is derived from an EMBL/GenBank/DDBJ whole genome shotgun (WGS) entry which is preliminary data.</text>
</comment>
<dbReference type="Proteomes" id="UP001157039">
    <property type="component" value="Unassembled WGS sequence"/>
</dbReference>
<proteinExistence type="predicted"/>
<dbReference type="EMBL" id="BSUW01000001">
    <property type="protein sequence ID" value="GMA72219.1"/>
    <property type="molecule type" value="Genomic_DNA"/>
</dbReference>
<name>A0AA38CYB0_9ENTE</name>
<sequence length="71" mass="8536">MSQRQKQLQKDQDEKTKILATQTALQEQLDQKDHQELLKQKSQLEEKLANIKEKIVNYEQEKERLQKESAR</sequence>
<evidence type="ECO:0000256" key="1">
    <source>
        <dbReference type="SAM" id="Coils"/>
    </source>
</evidence>
<dbReference type="RefSeq" id="WP_284212338.1">
    <property type="nucleotide sequence ID" value="NZ_BSUW01000001.1"/>
</dbReference>
<gene>
    <name evidence="2" type="ORF">GCM10025885_12680</name>
</gene>
<evidence type="ECO:0000313" key="2">
    <source>
        <dbReference type="EMBL" id="GMA72219.1"/>
    </source>
</evidence>
<evidence type="ECO:0000313" key="3">
    <source>
        <dbReference type="Proteomes" id="UP001157039"/>
    </source>
</evidence>
<protein>
    <submittedName>
        <fullName evidence="2">Uncharacterized protein</fullName>
    </submittedName>
</protein>
<dbReference type="AlphaFoldDB" id="A0AA38CYB0"/>
<reference evidence="2 3" key="1">
    <citation type="journal article" date="2014" name="Int. J. Syst. Evol. Microbiol.">
        <title>Complete genome sequence of Corynebacterium casei LMG S-19264T (=DSM 44701T), isolated from a smear-ripened cheese.</title>
        <authorList>
            <consortium name="US DOE Joint Genome Institute (JGI-PGF)"/>
            <person name="Walter F."/>
            <person name="Albersmeier A."/>
            <person name="Kalinowski J."/>
            <person name="Ruckert C."/>
        </authorList>
    </citation>
    <scope>NUCLEOTIDE SEQUENCE [LARGE SCALE GENOMIC DNA]</scope>
    <source>
        <strain evidence="2 3">NBRC 114545</strain>
    </source>
</reference>
<keyword evidence="1" id="KW-0175">Coiled coil</keyword>
<accession>A0AA38CYB0</accession>
<feature type="coiled-coil region" evidence="1">
    <location>
        <begin position="34"/>
        <end position="71"/>
    </location>
</feature>